<keyword evidence="5" id="KW-0547">Nucleotide-binding</keyword>
<keyword evidence="10" id="KW-0472">Membrane</keyword>
<dbReference type="InterPro" id="IPR003594">
    <property type="entry name" value="HATPase_dom"/>
</dbReference>
<keyword evidence="10" id="KW-1133">Transmembrane helix</keyword>
<comment type="catalytic activity">
    <reaction evidence="1">
        <text>ATP + protein L-histidine = ADP + protein N-phospho-L-histidine.</text>
        <dbReference type="EC" id="2.7.13.3"/>
    </reaction>
</comment>
<evidence type="ECO:0000256" key="9">
    <source>
        <dbReference type="SAM" id="MobiDB-lite"/>
    </source>
</evidence>
<reference evidence="12" key="1">
    <citation type="submission" date="2023-06" db="EMBL/GenBank/DDBJ databases">
        <title>Egi l300058.</title>
        <authorList>
            <person name="Gao L."/>
            <person name="Fang B.-Z."/>
            <person name="Li W.-J."/>
        </authorList>
    </citation>
    <scope>NUCLEOTIDE SEQUENCE</scope>
    <source>
        <strain evidence="12">EGI L300058</strain>
    </source>
</reference>
<feature type="region of interest" description="Disordered" evidence="9">
    <location>
        <begin position="405"/>
        <end position="431"/>
    </location>
</feature>
<dbReference type="PANTHER" id="PTHR24421">
    <property type="entry name" value="NITRATE/NITRITE SENSOR PROTEIN NARX-RELATED"/>
    <property type="match status" value="1"/>
</dbReference>
<evidence type="ECO:0000256" key="7">
    <source>
        <dbReference type="ARBA" id="ARBA00022840"/>
    </source>
</evidence>
<evidence type="ECO:0000256" key="10">
    <source>
        <dbReference type="SAM" id="Phobius"/>
    </source>
</evidence>
<proteinExistence type="predicted"/>
<feature type="transmembrane region" description="Helical" evidence="10">
    <location>
        <begin position="133"/>
        <end position="151"/>
    </location>
</feature>
<feature type="transmembrane region" description="Helical" evidence="10">
    <location>
        <begin position="39"/>
        <end position="56"/>
    </location>
</feature>
<dbReference type="SMART" id="SM00387">
    <property type="entry name" value="HATPase_c"/>
    <property type="match status" value="1"/>
</dbReference>
<dbReference type="Gene3D" id="3.30.565.10">
    <property type="entry name" value="Histidine kinase-like ATPase, C-terminal domain"/>
    <property type="match status" value="1"/>
</dbReference>
<feature type="transmembrane region" description="Helical" evidence="10">
    <location>
        <begin position="12"/>
        <end position="33"/>
    </location>
</feature>
<comment type="caution">
    <text evidence="12">The sequence shown here is derived from an EMBL/GenBank/DDBJ whole genome shotgun (WGS) entry which is preliminary data.</text>
</comment>
<evidence type="ECO:0000313" key="13">
    <source>
        <dbReference type="Proteomes" id="UP001172708"/>
    </source>
</evidence>
<feature type="domain" description="Histidine kinase/HSP90-like ATPase" evidence="11">
    <location>
        <begin position="314"/>
        <end position="409"/>
    </location>
</feature>
<dbReference type="GO" id="GO:0016301">
    <property type="term" value="F:kinase activity"/>
    <property type="evidence" value="ECO:0007669"/>
    <property type="project" value="UniProtKB-KW"/>
</dbReference>
<dbReference type="Proteomes" id="UP001172708">
    <property type="component" value="Unassembled WGS sequence"/>
</dbReference>
<protein>
    <recommendedName>
        <fullName evidence="2">histidine kinase</fullName>
        <ecNumber evidence="2">2.7.13.3</ecNumber>
    </recommendedName>
</protein>
<evidence type="ECO:0000256" key="3">
    <source>
        <dbReference type="ARBA" id="ARBA00022553"/>
    </source>
</evidence>
<name>A0ABT8GH97_9MICO</name>
<dbReference type="EC" id="2.7.13.3" evidence="2"/>
<keyword evidence="10" id="KW-0812">Transmembrane</keyword>
<dbReference type="CDD" id="cd16917">
    <property type="entry name" value="HATPase_UhpB-NarQ-NarX-like"/>
    <property type="match status" value="1"/>
</dbReference>
<evidence type="ECO:0000256" key="5">
    <source>
        <dbReference type="ARBA" id="ARBA00022741"/>
    </source>
</evidence>
<evidence type="ECO:0000256" key="6">
    <source>
        <dbReference type="ARBA" id="ARBA00022777"/>
    </source>
</evidence>
<keyword evidence="6 12" id="KW-0418">Kinase</keyword>
<dbReference type="InterPro" id="IPR011712">
    <property type="entry name" value="Sig_transdc_His_kin_sub3_dim/P"/>
</dbReference>
<evidence type="ECO:0000259" key="11">
    <source>
        <dbReference type="SMART" id="SM00387"/>
    </source>
</evidence>
<dbReference type="Pfam" id="PF23539">
    <property type="entry name" value="DUF7134"/>
    <property type="match status" value="1"/>
</dbReference>
<keyword evidence="13" id="KW-1185">Reference proteome</keyword>
<dbReference type="Gene3D" id="1.20.5.1930">
    <property type="match status" value="1"/>
</dbReference>
<keyword evidence="4" id="KW-0808">Transferase</keyword>
<accession>A0ABT8GH97</accession>
<sequence length="431" mass="45331">MDLRPPRWNDALVVGGLLALSVMWAASLTGFQYAEIRPIDPLGYTLLVAMVIPLLWRQRYPRAVLWLTGGAWIVVVGLGYEATPGMLGLFLAIYGIASYMPRATAIRHSAALLGVMLAWTAVGTLSSDAVPTSALFAIPVAVIVPFAIGVGDRRRRQRVSELEVAHARREQAGYEAATDAVRAERARIARELHDVVAHEITVMTLQAEGARRRLGAADPDLAETLSTIASSGRTGLEEMQRMIGVLRASELEANQRVDTDRALATGAIVPGASAGDGLSPMPSLAALPSLVRHVQESGLPVTLEISGSAHVPAGVEVSAYRIVQEALTNALKHAGRGARAEVIVKRTADAVHISVEDDGKAAPGDSPRLPGGHGLTGMAERVQALGGALSHGPRRGGGFQVHAVLPSGDDQVSGSVSREQARTAESRGAST</sequence>
<organism evidence="12 13">
    <name type="scientific">Demequina muriae</name>
    <dbReference type="NCBI Taxonomy" id="3051664"/>
    <lineage>
        <taxon>Bacteria</taxon>
        <taxon>Bacillati</taxon>
        <taxon>Actinomycetota</taxon>
        <taxon>Actinomycetes</taxon>
        <taxon>Micrococcales</taxon>
        <taxon>Demequinaceae</taxon>
        <taxon>Demequina</taxon>
    </lineage>
</organism>
<dbReference type="InterPro" id="IPR050482">
    <property type="entry name" value="Sensor_HK_TwoCompSys"/>
</dbReference>
<feature type="transmembrane region" description="Helical" evidence="10">
    <location>
        <begin position="63"/>
        <end position="80"/>
    </location>
</feature>
<evidence type="ECO:0000256" key="1">
    <source>
        <dbReference type="ARBA" id="ARBA00000085"/>
    </source>
</evidence>
<dbReference type="InterPro" id="IPR036890">
    <property type="entry name" value="HATPase_C_sf"/>
</dbReference>
<dbReference type="EMBL" id="JAUHQA010000001">
    <property type="protein sequence ID" value="MDN4480809.1"/>
    <property type="molecule type" value="Genomic_DNA"/>
</dbReference>
<dbReference type="RefSeq" id="WP_301142274.1">
    <property type="nucleotide sequence ID" value="NZ_JAUHQA010000001.1"/>
</dbReference>
<feature type="transmembrane region" description="Helical" evidence="10">
    <location>
        <begin position="110"/>
        <end position="127"/>
    </location>
</feature>
<feature type="region of interest" description="Disordered" evidence="9">
    <location>
        <begin position="355"/>
        <end position="376"/>
    </location>
</feature>
<keyword evidence="8" id="KW-0902">Two-component regulatory system</keyword>
<evidence type="ECO:0000313" key="12">
    <source>
        <dbReference type="EMBL" id="MDN4480809.1"/>
    </source>
</evidence>
<evidence type="ECO:0000256" key="4">
    <source>
        <dbReference type="ARBA" id="ARBA00022679"/>
    </source>
</evidence>
<gene>
    <name evidence="12" type="ORF">QQX02_07750</name>
</gene>
<dbReference type="PANTHER" id="PTHR24421:SF10">
    <property type="entry name" value="NITRATE_NITRITE SENSOR PROTEIN NARQ"/>
    <property type="match status" value="1"/>
</dbReference>
<evidence type="ECO:0000256" key="2">
    <source>
        <dbReference type="ARBA" id="ARBA00012438"/>
    </source>
</evidence>
<dbReference type="SUPFAM" id="SSF55874">
    <property type="entry name" value="ATPase domain of HSP90 chaperone/DNA topoisomerase II/histidine kinase"/>
    <property type="match status" value="1"/>
</dbReference>
<dbReference type="Pfam" id="PF07730">
    <property type="entry name" value="HisKA_3"/>
    <property type="match status" value="1"/>
</dbReference>
<keyword evidence="3" id="KW-0597">Phosphoprotein</keyword>
<keyword evidence="7" id="KW-0067">ATP-binding</keyword>
<feature type="transmembrane region" description="Helical" evidence="10">
    <location>
        <begin position="86"/>
        <end position="103"/>
    </location>
</feature>
<dbReference type="InterPro" id="IPR055558">
    <property type="entry name" value="DUF7134"/>
</dbReference>
<dbReference type="Pfam" id="PF02518">
    <property type="entry name" value="HATPase_c"/>
    <property type="match status" value="1"/>
</dbReference>
<evidence type="ECO:0000256" key="8">
    <source>
        <dbReference type="ARBA" id="ARBA00023012"/>
    </source>
</evidence>